<dbReference type="GO" id="GO:0033290">
    <property type="term" value="C:eukaryotic 48S preinitiation complex"/>
    <property type="evidence" value="ECO:0007669"/>
    <property type="project" value="UniProtKB-UniRule"/>
</dbReference>
<dbReference type="GO" id="GO:0005852">
    <property type="term" value="C:eukaryotic translation initiation factor 3 complex"/>
    <property type="evidence" value="ECO:0007669"/>
    <property type="project" value="UniProtKB-UniRule"/>
</dbReference>
<dbReference type="KEGG" id="bbel:109471873"/>
<dbReference type="HAMAP" id="MF_03009">
    <property type="entry name" value="eIF3j"/>
    <property type="match status" value="1"/>
</dbReference>
<feature type="region of interest" description="Disordered" evidence="7">
    <location>
        <begin position="1"/>
        <end position="96"/>
    </location>
</feature>
<dbReference type="Gene3D" id="1.10.246.60">
    <property type="entry name" value="Eukaryotic translation initiation factor 3 like domains"/>
    <property type="match status" value="1"/>
</dbReference>
<dbReference type="InterPro" id="IPR023194">
    <property type="entry name" value="eIF3-like_dom_sf"/>
</dbReference>
<dbReference type="RefSeq" id="XP_019626847.1">
    <property type="nucleotide sequence ID" value="XM_019771288.1"/>
</dbReference>
<keyword evidence="4" id="KW-0175">Coiled coil</keyword>
<dbReference type="GeneID" id="109471873"/>
<feature type="compositionally biased region" description="Acidic residues" evidence="7">
    <location>
        <begin position="1"/>
        <end position="10"/>
    </location>
</feature>
<sequence>MADWDSEDFEPAIPVASAGTDKWEGEDEDDDVKDNWDDEDESDEKKDQAEKATGTAVQKKKKRTMQEIIREKEEKKKREMEERKAREEAAQKAMTPEELAADKLRRQKLAEEGDLELAKDMFGVTSETGGKIDRMHPQTREDFEEFQKALVEKVCQYQGSIHFVTFLEELFRDCCLGLEADDVRRLGTTLTVLSNEKAKAAKAAKGGKKGKKQAASMKAVKKVDLEDYSTYGDEYDDFI</sequence>
<reference evidence="9" key="1">
    <citation type="submission" date="2025-08" db="UniProtKB">
        <authorList>
            <consortium name="RefSeq"/>
        </authorList>
    </citation>
    <scope>IDENTIFICATION</scope>
    <source>
        <tissue evidence="9">Gonad</tissue>
    </source>
</reference>
<dbReference type="PANTHER" id="PTHR21681">
    <property type="entry name" value="EUKARYOTIC TRANSLATION INITIATION FACTOR 3 SUBUNIT J"/>
    <property type="match status" value="1"/>
</dbReference>
<dbReference type="GO" id="GO:0003743">
    <property type="term" value="F:translation initiation factor activity"/>
    <property type="evidence" value="ECO:0007669"/>
    <property type="project" value="UniProtKB-UniRule"/>
</dbReference>
<keyword evidence="8" id="KW-1185">Reference proteome</keyword>
<proteinExistence type="inferred from homology"/>
<protein>
    <recommendedName>
        <fullName evidence="6">Eukaryotic translation initiation factor 3 subunit J</fullName>
        <shortName evidence="6">eIF3j</shortName>
    </recommendedName>
</protein>
<feature type="compositionally biased region" description="Acidic residues" evidence="7">
    <location>
        <begin position="24"/>
        <end position="42"/>
    </location>
</feature>
<evidence type="ECO:0000256" key="5">
    <source>
        <dbReference type="ARBA" id="ARBA00065260"/>
    </source>
</evidence>
<name>A0A6P4Z716_BRABE</name>
<comment type="similarity">
    <text evidence="6">Belongs to the eIF-3 subunit J family.</text>
</comment>
<dbReference type="GO" id="GO:0001732">
    <property type="term" value="P:formation of cytoplasmic translation initiation complex"/>
    <property type="evidence" value="ECO:0007669"/>
    <property type="project" value="UniProtKB-UniRule"/>
</dbReference>
<dbReference type="Proteomes" id="UP000515135">
    <property type="component" value="Unplaced"/>
</dbReference>
<feature type="compositionally biased region" description="Basic and acidic residues" evidence="7">
    <location>
        <begin position="64"/>
        <end position="90"/>
    </location>
</feature>
<evidence type="ECO:0000256" key="1">
    <source>
        <dbReference type="ARBA" id="ARBA00022490"/>
    </source>
</evidence>
<comment type="subunit">
    <text evidence="5">Component of the eukaryotic translation initiation factor 3 (eIF-3) complex, which is composed of 13 subunits: EIF3A, EIF3B, EIF3C, EIF3D, EIF3E, EIF3F, EIF3G, EIF3H, EIF3I, EIF3J, EIF3K, EIF3L and EIF3M. The eIF-3 complex appears to include 3 stable modules: module A is composed of EIF3A, EIF3B, EIF3G and EIF3I; module B is composed of EIF3F, EIF3H, and EIF3M; and module C is composed of EIF3C, EIF3D, EIF3E, EIF3K and EIF3L. EIF3C of module C binds EIF3B of module A and EIF3H of module B, thereby linking the three modules. EIF3J is a labile subunit that binds to the eIF-3 complex via EIF3B. The eIF-3 complex interacts with RPS6KB1 under conditions of nutrient depletion. Mitogenic stimulation leads to binding and activation of a complex composed of MTOR and RPTOR, leading to phosphorylation and release of RPS6KB1 and binding of EIF4B to eIF-3.</text>
</comment>
<dbReference type="AlphaFoldDB" id="A0A6P4Z716"/>
<organism evidence="8 9">
    <name type="scientific">Branchiostoma belcheri</name>
    <name type="common">Amphioxus</name>
    <dbReference type="NCBI Taxonomy" id="7741"/>
    <lineage>
        <taxon>Eukaryota</taxon>
        <taxon>Metazoa</taxon>
        <taxon>Chordata</taxon>
        <taxon>Cephalochordata</taxon>
        <taxon>Leptocardii</taxon>
        <taxon>Amphioxiformes</taxon>
        <taxon>Branchiostomatidae</taxon>
        <taxon>Branchiostoma</taxon>
    </lineage>
</organism>
<keyword evidence="2 6" id="KW-0396">Initiation factor</keyword>
<dbReference type="FunFam" id="1.10.246.60:FF:000001">
    <property type="entry name" value="Eukaryotic translation initiation factor 3 subunit J"/>
    <property type="match status" value="1"/>
</dbReference>
<dbReference type="InterPro" id="IPR013906">
    <property type="entry name" value="eIF3j"/>
</dbReference>
<comment type="function">
    <text evidence="6">Component of the eukaryotic translation initiation factor 3 (eIF-3) complex, which is involved in protein synthesis of a specialized repertoire of mRNAs and, together with other initiation factors, stimulates binding of mRNA and methionyl-tRNAi to the 40S ribosome. The eIF-3 complex specifically targets and initiates translation of a subset of mRNAs involved in cell proliferation.</text>
</comment>
<evidence type="ECO:0000313" key="9">
    <source>
        <dbReference type="RefSeq" id="XP_019626847.1"/>
    </source>
</evidence>
<dbReference type="PANTHER" id="PTHR21681:SF0">
    <property type="entry name" value="EUKARYOTIC TRANSLATION INITIATION FACTOR 3 SUBUNIT J"/>
    <property type="match status" value="1"/>
</dbReference>
<keyword evidence="1 6" id="KW-0963">Cytoplasm</keyword>
<gene>
    <name evidence="9" type="primary">LOC109471873</name>
</gene>
<dbReference type="GO" id="GO:0016282">
    <property type="term" value="C:eukaryotic 43S preinitiation complex"/>
    <property type="evidence" value="ECO:0007669"/>
    <property type="project" value="UniProtKB-UniRule"/>
</dbReference>
<evidence type="ECO:0000256" key="7">
    <source>
        <dbReference type="SAM" id="MobiDB-lite"/>
    </source>
</evidence>
<evidence type="ECO:0000313" key="8">
    <source>
        <dbReference type="Proteomes" id="UP000515135"/>
    </source>
</evidence>
<keyword evidence="3 6" id="KW-0648">Protein biosynthesis</keyword>
<comment type="subcellular location">
    <subcellularLocation>
        <location evidence="6">Cytoplasm</location>
    </subcellularLocation>
</comment>
<accession>A0A6P4Z716</accession>
<dbReference type="OrthoDB" id="20381at2759"/>
<evidence type="ECO:0000256" key="6">
    <source>
        <dbReference type="HAMAP-Rule" id="MF_03009"/>
    </source>
</evidence>
<evidence type="ECO:0000256" key="4">
    <source>
        <dbReference type="ARBA" id="ARBA00023054"/>
    </source>
</evidence>
<dbReference type="Pfam" id="PF08597">
    <property type="entry name" value="eIF3_subunit"/>
    <property type="match status" value="1"/>
</dbReference>
<evidence type="ECO:0000256" key="2">
    <source>
        <dbReference type="ARBA" id="ARBA00022540"/>
    </source>
</evidence>
<evidence type="ECO:0000256" key="3">
    <source>
        <dbReference type="ARBA" id="ARBA00022917"/>
    </source>
</evidence>